<keyword evidence="7" id="KW-0963">Cytoplasm</keyword>
<proteinExistence type="inferred from homology"/>
<comment type="pathway">
    <text evidence="2 7">Protein modification; peptidyl-diphthamide biosynthesis.</text>
</comment>
<comment type="cofactor">
    <cofactor evidence="1">
        <name>[4Fe-4S] cluster</name>
        <dbReference type="ChEBI" id="CHEBI:49883"/>
    </cofactor>
</comment>
<dbReference type="InterPro" id="IPR010014">
    <property type="entry name" value="DHP2"/>
</dbReference>
<feature type="compositionally biased region" description="Polar residues" evidence="8">
    <location>
        <begin position="130"/>
        <end position="139"/>
    </location>
</feature>
<dbReference type="InterPro" id="IPR042263">
    <property type="entry name" value="DPH1/DPH2_1"/>
</dbReference>
<dbReference type="SFLD" id="SFLDS00032">
    <property type="entry name" value="Radical_SAM_3-amino-3-carboxyp"/>
    <property type="match status" value="1"/>
</dbReference>
<keyword evidence="4 7" id="KW-0479">Metal-binding</keyword>
<feature type="non-terminal residue" evidence="9">
    <location>
        <position position="1"/>
    </location>
</feature>
<evidence type="ECO:0000256" key="5">
    <source>
        <dbReference type="ARBA" id="ARBA00023004"/>
    </source>
</evidence>
<reference evidence="9" key="1">
    <citation type="submission" date="2020-10" db="EMBL/GenBank/DDBJ databases">
        <authorList>
            <person name="Kusch S."/>
        </authorList>
    </citation>
    <scope>NUCLEOTIDE SEQUENCE</scope>
    <source>
        <strain evidence="9">SwB9</strain>
    </source>
</reference>
<evidence type="ECO:0000256" key="1">
    <source>
        <dbReference type="ARBA" id="ARBA00001966"/>
    </source>
</evidence>
<accession>A0A8H2VVL7</accession>
<dbReference type="InterPro" id="IPR016435">
    <property type="entry name" value="DPH1/DPH2"/>
</dbReference>
<dbReference type="NCBIfam" id="TIGR00322">
    <property type="entry name" value="diphth2_R"/>
    <property type="match status" value="1"/>
</dbReference>
<dbReference type="FunFam" id="3.40.50.11860:FF:000001">
    <property type="entry name" value="2-(3-amino-3-carboxypropyl)histidine synthase subunit 2"/>
    <property type="match status" value="1"/>
</dbReference>
<dbReference type="PANTHER" id="PTHR10762">
    <property type="entry name" value="DIPHTHAMIDE BIOSYNTHESIS PROTEIN"/>
    <property type="match status" value="1"/>
</dbReference>
<feature type="compositionally biased region" description="Acidic residues" evidence="8">
    <location>
        <begin position="461"/>
        <end position="482"/>
    </location>
</feature>
<organism evidence="9 10">
    <name type="scientific">Sclerotinia trifoliorum</name>
    <dbReference type="NCBI Taxonomy" id="28548"/>
    <lineage>
        <taxon>Eukaryota</taxon>
        <taxon>Fungi</taxon>
        <taxon>Dikarya</taxon>
        <taxon>Ascomycota</taxon>
        <taxon>Pezizomycotina</taxon>
        <taxon>Leotiomycetes</taxon>
        <taxon>Helotiales</taxon>
        <taxon>Sclerotiniaceae</taxon>
        <taxon>Sclerotinia</taxon>
    </lineage>
</organism>
<evidence type="ECO:0000256" key="8">
    <source>
        <dbReference type="SAM" id="MobiDB-lite"/>
    </source>
</evidence>
<comment type="similarity">
    <text evidence="3 7">Belongs to the DPH1/DPH2 family. DPH2 subfamily.</text>
</comment>
<dbReference type="GO" id="GO:0090560">
    <property type="term" value="F:2-(3-amino-3-carboxypropyl)histidine synthase activity"/>
    <property type="evidence" value="ECO:0007669"/>
    <property type="project" value="InterPro"/>
</dbReference>
<gene>
    <name evidence="9" type="ORF">SCLTRI_LOCUS5686</name>
</gene>
<dbReference type="AlphaFoldDB" id="A0A8H2VVL7"/>
<evidence type="ECO:0000256" key="2">
    <source>
        <dbReference type="ARBA" id="ARBA00005156"/>
    </source>
</evidence>
<comment type="caution">
    <text evidence="9">The sequence shown here is derived from an EMBL/GenBank/DDBJ whole genome shotgun (WGS) entry which is preliminary data.</text>
</comment>
<dbReference type="SFLD" id="SFLDG01121">
    <property type="entry name" value="Diphthamide_biosynthesis"/>
    <property type="match status" value="1"/>
</dbReference>
<comment type="function">
    <text evidence="7">Required for the first step of diphthamide biosynthesis, a post-translational modification of histidine which occurs in elongation factor 2. DPH1 and DPH2 transfer a 3-amino-3-carboxypropyl (ACP) group from S-adenosyl-L-methionine (SAM) to a histidine residue, the reaction is assisted by a reduction system comprising DPH3 and a NADH-dependent reductase. Facilitates the reduction of the catalytic iron-sulfur cluster found in the DPH1 subunit.</text>
</comment>
<dbReference type="NCBIfam" id="TIGR00272">
    <property type="entry name" value="DPH2"/>
    <property type="match status" value="1"/>
</dbReference>
<keyword evidence="6 7" id="KW-0411">Iron-sulfur</keyword>
<comment type="subcellular location">
    <subcellularLocation>
        <location evidence="7">Cytoplasm</location>
    </subcellularLocation>
</comment>
<feature type="region of interest" description="Disordered" evidence="8">
    <location>
        <begin position="453"/>
        <end position="525"/>
    </location>
</feature>
<evidence type="ECO:0000256" key="7">
    <source>
        <dbReference type="RuleBase" id="RU364133"/>
    </source>
</evidence>
<dbReference type="GO" id="GO:0017183">
    <property type="term" value="P:protein histidyl modification to diphthamide"/>
    <property type="evidence" value="ECO:0007669"/>
    <property type="project" value="UniProtKB-UniPathway"/>
</dbReference>
<dbReference type="GO" id="GO:0046872">
    <property type="term" value="F:metal ion binding"/>
    <property type="evidence" value="ECO:0007669"/>
    <property type="project" value="UniProtKB-KW"/>
</dbReference>
<evidence type="ECO:0000313" key="9">
    <source>
        <dbReference type="EMBL" id="CAD6445969.1"/>
    </source>
</evidence>
<feature type="compositionally biased region" description="Low complexity" evidence="8">
    <location>
        <begin position="496"/>
        <end position="508"/>
    </location>
</feature>
<dbReference type="Gene3D" id="3.40.50.11860">
    <property type="entry name" value="Diphthamide synthesis DPH1/DPH2 domain 3"/>
    <property type="match status" value="1"/>
</dbReference>
<dbReference type="Proteomes" id="UP000624404">
    <property type="component" value="Unassembled WGS sequence"/>
</dbReference>
<dbReference type="Gene3D" id="3.40.50.11840">
    <property type="entry name" value="Diphthamide synthesis DPH1/DPH2 domain 1"/>
    <property type="match status" value="1"/>
</dbReference>
<name>A0A8H2VVL7_9HELO</name>
<protein>
    <recommendedName>
        <fullName evidence="7">2-(3-amino-3-carboxypropyl)histidine synthase subunit 2</fullName>
    </recommendedName>
</protein>
<evidence type="ECO:0000256" key="4">
    <source>
        <dbReference type="ARBA" id="ARBA00022723"/>
    </source>
</evidence>
<dbReference type="UniPathway" id="UPA00559"/>
<evidence type="ECO:0000256" key="3">
    <source>
        <dbReference type="ARBA" id="ARBA00006179"/>
    </source>
</evidence>
<keyword evidence="10" id="KW-1185">Reference proteome</keyword>
<dbReference type="GO" id="GO:0051536">
    <property type="term" value="F:iron-sulfur cluster binding"/>
    <property type="evidence" value="ECO:0007669"/>
    <property type="project" value="UniProtKB-KW"/>
</dbReference>
<dbReference type="OrthoDB" id="449241at2759"/>
<dbReference type="InterPro" id="IPR042265">
    <property type="entry name" value="DPH1/DPH2_3"/>
</dbReference>
<dbReference type="EMBL" id="CAJHIA010000017">
    <property type="protein sequence ID" value="CAD6445969.1"/>
    <property type="molecule type" value="Genomic_DNA"/>
</dbReference>
<dbReference type="PANTHER" id="PTHR10762:SF2">
    <property type="entry name" value="2-(3-AMINO-3-CARBOXYPROPYL)HISTIDINE SYNTHASE SUBUNIT 2"/>
    <property type="match status" value="1"/>
</dbReference>
<evidence type="ECO:0000313" key="10">
    <source>
        <dbReference type="Proteomes" id="UP000624404"/>
    </source>
</evidence>
<dbReference type="GO" id="GO:0005737">
    <property type="term" value="C:cytoplasm"/>
    <property type="evidence" value="ECO:0007669"/>
    <property type="project" value="UniProtKB-SubCell"/>
</dbReference>
<dbReference type="Pfam" id="PF01866">
    <property type="entry name" value="Diphthamide_syn"/>
    <property type="match status" value="1"/>
</dbReference>
<evidence type="ECO:0000256" key="6">
    <source>
        <dbReference type="ARBA" id="ARBA00023014"/>
    </source>
</evidence>
<keyword evidence="5 7" id="KW-0408">Iron</keyword>
<feature type="region of interest" description="Disordered" evidence="8">
    <location>
        <begin position="124"/>
        <end position="143"/>
    </location>
</feature>
<sequence length="598" mass="65805">PKTSHRLGPVAGLSGNIISTPPCEFSLTKRNKTMEQLTTAPVLSTPEVHIFEDPTPSDKKDDLPKLSDEELFDVYEISRTVKEIREGGWKKIALQFSDGMLSDAPRVFQELENRLRKLPIEPASNEIPKTESSGLETDFSNPSANIPNPNIRHKLYILADTSYGSCCVDEIAAEHVDAQVVIHYGRACLSPTARLPVIYVFTSRPLNLESVVLAFENTYREKDDKIVIMADITYHSHISSLVSLLRDGGYQNLLAPEITHDPSAIIPNRKLDEGIDMKEYSLFHISEPPSALLLTLSGRVKDMHIYSTDSMTGNETTKTNAARALMRRYALLTSLSSCAVFGILINTLSVTNYLPTVNSLASLIRSKGKKSYTFVVGKVNAAKLANFSEIEGWVVVGCWESSLIEGEALFKPVITPFELELALQSDDERVWGGDWVADFNALNLKASTAAVSSAEPTESNAFEESENVDASGDAEDSEEESMPPEFDLRTGRYVSHSRPMRSSQSTSSEPKKSLENGLQPNASNKLVKRAKMELATVNGEVSPGAEYLREKRTWTGLGSDFDKEAIEEGREREVAAVVEEGRSGVARGYTVGEDASRS</sequence>
<dbReference type="SFLD" id="SFLDF00408">
    <property type="entry name" value="Diphthamide_biosynthesis_famil"/>
    <property type="match status" value="1"/>
</dbReference>